<sequence>MQKGLVSIIIPCFNGSEYIDRCIKSILEQNYNDIEIIIINDGSTDDSEEKIWSYKGDIEKRGYTFKYMLQENQGAAAAVNQGLKIMTGEFFQLFDIDDILYPDNVSKKVKVFDENSNVGIVINNGYFFNIDSGKRTVFRNDIDYIKNNGLFNAIIYEHAYSWAGCCMMRTEDFSKNIENRDIFLSKYGQNLQVVLPVAFASGSYVVDEPLMDYVMRKNSVSHTEDVHKQLFLQKKFTENRIESVKNIRMDSDNKKKIIHSIEMWDVKKRYIFSMNHGLRDELENTKEILKKNKLFSFKDNVRYCVGKNKCLKKFYDFLHKLKGSI</sequence>
<evidence type="ECO:0000259" key="1">
    <source>
        <dbReference type="Pfam" id="PF00535"/>
    </source>
</evidence>
<comment type="caution">
    <text evidence="2">The sequence shown here is derived from an EMBL/GenBank/DDBJ whole genome shotgun (WGS) entry which is preliminary data.</text>
</comment>
<dbReference type="Gene3D" id="3.90.550.10">
    <property type="entry name" value="Spore Coat Polysaccharide Biosynthesis Protein SpsA, Chain A"/>
    <property type="match status" value="1"/>
</dbReference>
<feature type="domain" description="Glycosyltransferase 2-like" evidence="1">
    <location>
        <begin position="7"/>
        <end position="173"/>
    </location>
</feature>
<organism evidence="2 3">
    <name type="scientific">Eubacterium segne</name>
    <dbReference type="NCBI Taxonomy" id="2763045"/>
    <lineage>
        <taxon>Bacteria</taxon>
        <taxon>Bacillati</taxon>
        <taxon>Bacillota</taxon>
        <taxon>Clostridia</taxon>
        <taxon>Eubacteriales</taxon>
        <taxon>Eubacteriaceae</taxon>
        <taxon>Eubacterium</taxon>
    </lineage>
</organism>
<dbReference type="EMBL" id="JACOOZ010000001">
    <property type="protein sequence ID" value="MBC5666843.1"/>
    <property type="molecule type" value="Genomic_DNA"/>
</dbReference>
<dbReference type="SUPFAM" id="SSF53448">
    <property type="entry name" value="Nucleotide-diphospho-sugar transferases"/>
    <property type="match status" value="1"/>
</dbReference>
<dbReference type="InterPro" id="IPR029044">
    <property type="entry name" value="Nucleotide-diphossugar_trans"/>
</dbReference>
<gene>
    <name evidence="2" type="ORF">H8S00_02390</name>
</gene>
<reference evidence="2 3" key="1">
    <citation type="submission" date="2020-08" db="EMBL/GenBank/DDBJ databases">
        <title>Genome public.</title>
        <authorList>
            <person name="Liu C."/>
            <person name="Sun Q."/>
        </authorList>
    </citation>
    <scope>NUCLEOTIDE SEQUENCE [LARGE SCALE GENOMIC DNA]</scope>
    <source>
        <strain evidence="2 3">BX4</strain>
    </source>
</reference>
<dbReference type="PANTHER" id="PTHR22916:SF3">
    <property type="entry name" value="UDP-GLCNAC:BETAGAL BETA-1,3-N-ACETYLGLUCOSAMINYLTRANSFERASE-LIKE PROTEIN 1"/>
    <property type="match status" value="1"/>
</dbReference>
<dbReference type="PANTHER" id="PTHR22916">
    <property type="entry name" value="GLYCOSYLTRANSFERASE"/>
    <property type="match status" value="1"/>
</dbReference>
<keyword evidence="3" id="KW-1185">Reference proteome</keyword>
<evidence type="ECO:0000313" key="2">
    <source>
        <dbReference type="EMBL" id="MBC5666843.1"/>
    </source>
</evidence>
<accession>A0ABR7EZT8</accession>
<dbReference type="RefSeq" id="WP_021952665.1">
    <property type="nucleotide sequence ID" value="NZ_JACOOZ010000001.1"/>
</dbReference>
<name>A0ABR7EZT8_9FIRM</name>
<evidence type="ECO:0000313" key="3">
    <source>
        <dbReference type="Proteomes" id="UP000597877"/>
    </source>
</evidence>
<protein>
    <submittedName>
        <fullName evidence="2">Glycosyltransferase family 2 protein</fullName>
    </submittedName>
</protein>
<dbReference type="CDD" id="cd00761">
    <property type="entry name" value="Glyco_tranf_GTA_type"/>
    <property type="match status" value="1"/>
</dbReference>
<dbReference type="InterPro" id="IPR001173">
    <property type="entry name" value="Glyco_trans_2-like"/>
</dbReference>
<proteinExistence type="predicted"/>
<dbReference type="Proteomes" id="UP000597877">
    <property type="component" value="Unassembled WGS sequence"/>
</dbReference>
<dbReference type="Pfam" id="PF00535">
    <property type="entry name" value="Glycos_transf_2"/>
    <property type="match status" value="1"/>
</dbReference>